<feature type="transmembrane region" description="Helical" evidence="7">
    <location>
        <begin position="157"/>
        <end position="175"/>
    </location>
</feature>
<dbReference type="InterPro" id="IPR035906">
    <property type="entry name" value="MetI-like_sf"/>
</dbReference>
<feature type="transmembrane region" description="Helical" evidence="7">
    <location>
        <begin position="132"/>
        <end position="151"/>
    </location>
</feature>
<dbReference type="PANTHER" id="PTHR43386">
    <property type="entry name" value="OLIGOPEPTIDE TRANSPORT SYSTEM PERMEASE PROTEIN APPC"/>
    <property type="match status" value="1"/>
</dbReference>
<evidence type="ECO:0000256" key="5">
    <source>
        <dbReference type="ARBA" id="ARBA00022989"/>
    </source>
</evidence>
<evidence type="ECO:0000256" key="2">
    <source>
        <dbReference type="ARBA" id="ARBA00022448"/>
    </source>
</evidence>
<dbReference type="InterPro" id="IPR050366">
    <property type="entry name" value="BP-dependent_transpt_permease"/>
</dbReference>
<dbReference type="InterPro" id="IPR000515">
    <property type="entry name" value="MetI-like"/>
</dbReference>
<evidence type="ECO:0000256" key="3">
    <source>
        <dbReference type="ARBA" id="ARBA00022475"/>
    </source>
</evidence>
<keyword evidence="3" id="KW-1003">Cell membrane</keyword>
<dbReference type="Gene3D" id="1.10.3720.10">
    <property type="entry name" value="MetI-like"/>
    <property type="match status" value="1"/>
</dbReference>
<dbReference type="RefSeq" id="WP_197250765.1">
    <property type="nucleotide sequence ID" value="NZ_CP083974.1"/>
</dbReference>
<evidence type="ECO:0000256" key="7">
    <source>
        <dbReference type="RuleBase" id="RU363032"/>
    </source>
</evidence>
<evidence type="ECO:0000259" key="8">
    <source>
        <dbReference type="PROSITE" id="PS50928"/>
    </source>
</evidence>
<feature type="domain" description="ABC transmembrane type-1" evidence="8">
    <location>
        <begin position="93"/>
        <end position="282"/>
    </location>
</feature>
<protein>
    <submittedName>
        <fullName evidence="9">ABC transporter permease</fullName>
    </submittedName>
</protein>
<dbReference type="EMBL" id="CP083974">
    <property type="protein sequence ID" value="UZF46689.1"/>
    <property type="molecule type" value="Genomic_DNA"/>
</dbReference>
<keyword evidence="2 7" id="KW-0813">Transport</keyword>
<dbReference type="Proteomes" id="UP001162740">
    <property type="component" value="Chromosome"/>
</dbReference>
<evidence type="ECO:0000313" key="9">
    <source>
        <dbReference type="EMBL" id="UZF46689.1"/>
    </source>
</evidence>
<sequence>MSESTSERIVVDPEVSEDRAGVLGVVRGLPLPVLLSASLLVVVVLWTLVPGLFTSFDPLTGNHVDKFQPPSWEHWFGTDHLGRDVLTRVVHGTSQTVLTAGIAVAVGLVIGSVIGILAGVSGPVVDAVGMRISDVLLALPGFLVSIWIVTAYGAGRLSVGIGVGIGSIAIFARVFRAEVLRVRALDYVEAAFLSGASRWAVIRKHILPNAVGAVVALAVIDLSAAILAIAALGYLGYSAPPPTPEWGLLVAEGRNYIATAWWLTTLPGIVILLVIIALGVVSRRLLAANRI</sequence>
<feature type="transmembrane region" description="Helical" evidence="7">
    <location>
        <begin position="210"/>
        <end position="236"/>
    </location>
</feature>
<evidence type="ECO:0000256" key="1">
    <source>
        <dbReference type="ARBA" id="ARBA00004651"/>
    </source>
</evidence>
<dbReference type="AlphaFoldDB" id="A0AA47A8P7"/>
<feature type="transmembrane region" description="Helical" evidence="7">
    <location>
        <begin position="97"/>
        <end position="120"/>
    </location>
</feature>
<evidence type="ECO:0000313" key="10">
    <source>
        <dbReference type="Proteomes" id="UP001162740"/>
    </source>
</evidence>
<dbReference type="GO" id="GO:0005886">
    <property type="term" value="C:plasma membrane"/>
    <property type="evidence" value="ECO:0007669"/>
    <property type="project" value="UniProtKB-SubCell"/>
</dbReference>
<keyword evidence="6 7" id="KW-0472">Membrane</keyword>
<gene>
    <name evidence="9" type="ORF">KUM34_008490</name>
</gene>
<feature type="transmembrane region" description="Helical" evidence="7">
    <location>
        <begin position="256"/>
        <end position="281"/>
    </location>
</feature>
<dbReference type="PANTHER" id="PTHR43386:SF1">
    <property type="entry name" value="D,D-DIPEPTIDE TRANSPORT SYSTEM PERMEASE PROTEIN DDPC-RELATED"/>
    <property type="match status" value="1"/>
</dbReference>
<proteinExistence type="inferred from homology"/>
<reference evidence="9 10" key="1">
    <citation type="journal article" date="2021" name="Front. Microbiol.">
        <title>Bacterial Transformation of Aromatic Monomers in Softwood Black Liquor.</title>
        <authorList>
            <person name="Navas L.E."/>
            <person name="Dexter G."/>
            <person name="Liu J."/>
            <person name="Levy-Booth D."/>
            <person name="Cho M."/>
            <person name="Jang S.K."/>
            <person name="Mansfield S.D."/>
            <person name="Renneckar S."/>
            <person name="Mohn W.W."/>
            <person name="Eltis L.D."/>
        </authorList>
    </citation>
    <scope>NUCLEOTIDE SEQUENCE [LARGE SCALE GENOMIC DNA]</scope>
    <source>
        <strain evidence="9 10">GD02</strain>
    </source>
</reference>
<keyword evidence="4 7" id="KW-0812">Transmembrane</keyword>
<evidence type="ECO:0000256" key="6">
    <source>
        <dbReference type="ARBA" id="ARBA00023136"/>
    </source>
</evidence>
<accession>A0AA47A8P7</accession>
<organism evidence="9 10">
    <name type="scientific">Rhodococcus rhodochrous</name>
    <dbReference type="NCBI Taxonomy" id="1829"/>
    <lineage>
        <taxon>Bacteria</taxon>
        <taxon>Bacillati</taxon>
        <taxon>Actinomycetota</taxon>
        <taxon>Actinomycetes</taxon>
        <taxon>Mycobacteriales</taxon>
        <taxon>Nocardiaceae</taxon>
        <taxon>Rhodococcus</taxon>
    </lineage>
</organism>
<name>A0AA47A8P7_RHORH</name>
<dbReference type="CDD" id="cd06261">
    <property type="entry name" value="TM_PBP2"/>
    <property type="match status" value="1"/>
</dbReference>
<evidence type="ECO:0000256" key="4">
    <source>
        <dbReference type="ARBA" id="ARBA00022692"/>
    </source>
</evidence>
<comment type="similarity">
    <text evidence="7">Belongs to the binding-protein-dependent transport system permease family.</text>
</comment>
<dbReference type="SUPFAM" id="SSF161098">
    <property type="entry name" value="MetI-like"/>
    <property type="match status" value="1"/>
</dbReference>
<dbReference type="GO" id="GO:0055085">
    <property type="term" value="P:transmembrane transport"/>
    <property type="evidence" value="ECO:0007669"/>
    <property type="project" value="InterPro"/>
</dbReference>
<comment type="subcellular location">
    <subcellularLocation>
        <location evidence="1 7">Cell membrane</location>
        <topology evidence="1 7">Multi-pass membrane protein</topology>
    </subcellularLocation>
</comment>
<dbReference type="PROSITE" id="PS50928">
    <property type="entry name" value="ABC_TM1"/>
    <property type="match status" value="1"/>
</dbReference>
<dbReference type="Pfam" id="PF00528">
    <property type="entry name" value="BPD_transp_1"/>
    <property type="match status" value="1"/>
</dbReference>
<keyword evidence="5 7" id="KW-1133">Transmembrane helix</keyword>
<feature type="transmembrane region" description="Helical" evidence="7">
    <location>
        <begin position="29"/>
        <end position="49"/>
    </location>
</feature>